<protein>
    <submittedName>
        <fullName evidence="8">Serine/threonine-protein kinase PrkC</fullName>
        <ecNumber evidence="8">2.7.11.1</ecNumber>
    </submittedName>
</protein>
<feature type="domain" description="Protein kinase" evidence="7">
    <location>
        <begin position="110"/>
        <end position="406"/>
    </location>
</feature>
<dbReference type="EMBL" id="SIHI01000106">
    <property type="protein sequence ID" value="TWT30515.1"/>
    <property type="molecule type" value="Genomic_DNA"/>
</dbReference>
<dbReference type="CDD" id="cd14014">
    <property type="entry name" value="STKc_PknB_like"/>
    <property type="match status" value="1"/>
</dbReference>
<feature type="transmembrane region" description="Helical" evidence="6">
    <location>
        <begin position="431"/>
        <end position="454"/>
    </location>
</feature>
<dbReference type="SMART" id="SM00220">
    <property type="entry name" value="S_TKc"/>
    <property type="match status" value="1"/>
</dbReference>
<gene>
    <name evidence="8" type="primary">prkC_20</name>
    <name evidence="8" type="ORF">KOR42_54620</name>
</gene>
<dbReference type="PANTHER" id="PTHR43289:SF6">
    <property type="entry name" value="SERINE_THREONINE-PROTEIN KINASE NEKL-3"/>
    <property type="match status" value="1"/>
</dbReference>
<feature type="binding site" evidence="5">
    <location>
        <position position="139"/>
    </location>
    <ligand>
        <name>ATP</name>
        <dbReference type="ChEBI" id="CHEBI:30616"/>
    </ligand>
</feature>
<dbReference type="AlphaFoldDB" id="A0A5C5UYI8"/>
<dbReference type="Pfam" id="PF00069">
    <property type="entry name" value="Pkinase"/>
    <property type="match status" value="1"/>
</dbReference>
<evidence type="ECO:0000313" key="8">
    <source>
        <dbReference type="EMBL" id="TWT30515.1"/>
    </source>
</evidence>
<dbReference type="GO" id="GO:0004674">
    <property type="term" value="F:protein serine/threonine kinase activity"/>
    <property type="evidence" value="ECO:0007669"/>
    <property type="project" value="UniProtKB-EC"/>
</dbReference>
<dbReference type="PANTHER" id="PTHR43289">
    <property type="entry name" value="MITOGEN-ACTIVATED PROTEIN KINASE KINASE KINASE 20-RELATED"/>
    <property type="match status" value="1"/>
</dbReference>
<dbReference type="InterPro" id="IPR011009">
    <property type="entry name" value="Kinase-like_dom_sf"/>
</dbReference>
<evidence type="ECO:0000256" key="5">
    <source>
        <dbReference type="PROSITE-ProRule" id="PRU10141"/>
    </source>
</evidence>
<keyword evidence="2 5" id="KW-0547">Nucleotide-binding</keyword>
<dbReference type="InterPro" id="IPR000719">
    <property type="entry name" value="Prot_kinase_dom"/>
</dbReference>
<dbReference type="InterPro" id="IPR017441">
    <property type="entry name" value="Protein_kinase_ATP_BS"/>
</dbReference>
<keyword evidence="6" id="KW-1133">Transmembrane helix</keyword>
<dbReference type="GO" id="GO:0005524">
    <property type="term" value="F:ATP binding"/>
    <property type="evidence" value="ECO:0007669"/>
    <property type="project" value="UniProtKB-UniRule"/>
</dbReference>
<evidence type="ECO:0000313" key="9">
    <source>
        <dbReference type="Proteomes" id="UP000317243"/>
    </source>
</evidence>
<reference evidence="8 9" key="1">
    <citation type="submission" date="2019-02" db="EMBL/GenBank/DDBJ databases">
        <title>Deep-cultivation of Planctomycetes and their phenomic and genomic characterization uncovers novel biology.</title>
        <authorList>
            <person name="Wiegand S."/>
            <person name="Jogler M."/>
            <person name="Boedeker C."/>
            <person name="Pinto D."/>
            <person name="Vollmers J."/>
            <person name="Rivas-Marin E."/>
            <person name="Kohn T."/>
            <person name="Peeters S.H."/>
            <person name="Heuer A."/>
            <person name="Rast P."/>
            <person name="Oberbeckmann S."/>
            <person name="Bunk B."/>
            <person name="Jeske O."/>
            <person name="Meyerdierks A."/>
            <person name="Storesund J.E."/>
            <person name="Kallscheuer N."/>
            <person name="Luecker S."/>
            <person name="Lage O.M."/>
            <person name="Pohl T."/>
            <person name="Merkel B.J."/>
            <person name="Hornburger P."/>
            <person name="Mueller R.-W."/>
            <person name="Bruemmer F."/>
            <person name="Labrenz M."/>
            <person name="Spormann A.M."/>
            <person name="Op Den Camp H."/>
            <person name="Overmann J."/>
            <person name="Amann R."/>
            <person name="Jetten M.S.M."/>
            <person name="Mascher T."/>
            <person name="Medema M.H."/>
            <person name="Devos D.P."/>
            <person name="Kaster A.-K."/>
            <person name="Ovreas L."/>
            <person name="Rohde M."/>
            <person name="Galperin M.Y."/>
            <person name="Jogler C."/>
        </authorList>
    </citation>
    <scope>NUCLEOTIDE SEQUENCE [LARGE SCALE GENOMIC DNA]</scope>
    <source>
        <strain evidence="8 9">KOR42</strain>
    </source>
</reference>
<dbReference type="Gene3D" id="3.30.200.20">
    <property type="entry name" value="Phosphorylase Kinase, domain 1"/>
    <property type="match status" value="1"/>
</dbReference>
<dbReference type="Proteomes" id="UP000317243">
    <property type="component" value="Unassembled WGS sequence"/>
</dbReference>
<dbReference type="InterPro" id="IPR008271">
    <property type="entry name" value="Ser/Thr_kinase_AS"/>
</dbReference>
<keyword evidence="6" id="KW-0812">Transmembrane</keyword>
<keyword evidence="9" id="KW-1185">Reference proteome</keyword>
<keyword evidence="6" id="KW-0472">Membrane</keyword>
<accession>A0A5C5UYI8</accession>
<dbReference type="Gene3D" id="1.10.510.10">
    <property type="entry name" value="Transferase(Phosphotransferase) domain 1"/>
    <property type="match status" value="1"/>
</dbReference>
<evidence type="ECO:0000256" key="6">
    <source>
        <dbReference type="SAM" id="Phobius"/>
    </source>
</evidence>
<evidence type="ECO:0000256" key="3">
    <source>
        <dbReference type="ARBA" id="ARBA00022777"/>
    </source>
</evidence>
<dbReference type="PROSITE" id="PS00107">
    <property type="entry name" value="PROTEIN_KINASE_ATP"/>
    <property type="match status" value="1"/>
</dbReference>
<evidence type="ECO:0000259" key="7">
    <source>
        <dbReference type="PROSITE" id="PS50011"/>
    </source>
</evidence>
<dbReference type="PROSITE" id="PS00108">
    <property type="entry name" value="PROTEIN_KINASE_ST"/>
    <property type="match status" value="1"/>
</dbReference>
<comment type="caution">
    <text evidence="8">The sequence shown here is derived from an EMBL/GenBank/DDBJ whole genome shotgun (WGS) entry which is preliminary data.</text>
</comment>
<keyword evidence="1 8" id="KW-0808">Transferase</keyword>
<dbReference type="EC" id="2.7.11.1" evidence="8"/>
<sequence>MTMNTSIVHPKKEQLIAFGLGTLESDEADQIAAHLCECEDCSATIVNVQDDTFVSLIRSSASPADQLNQEINESQEIMSNIAADVESNLTGRDHSQFTALPAELCNHPRYEILGLIGRGGMGDVYKAQHKVMNRVVALKVIKPELVSNDAAVERFQREVRAAASLRNANIVTAHDAEQAGNLHFLVMEYVDGDNLDEIITKEGPLDVNDACQYIRQTAEGLQHAHDCEMVHRDIKPHNLMVEQQTGSIVSNDSIVKILDFGLANLANNAAEEAIESAETPNDVGAYDAQDIRLDSRIVYQLTQMGTMMGTPDYIAPEQAQDAHLADIRADIYSLGCTFFTLLTGRAPFAESSVLDKVKAHHVKEVPCLSNFRDDVPSEVEAVLQKMMAKNPAERYQTPAELVEAISDNCPQVEFPRRETTRVSPTRKRRSLALTVISTIFLAMVFSAGVMIYVATDTGTLVVDAEAGNLGTQIVLLKDGKEYASFDVQPGRSTQTIRAGRYEITLRGDTKDTLLKVTTAKDGKTQIVDSFEDGKRKILTIYRGGDMTIEIAKQAKHVAQNTAPKAKSRLPPWADNDLPFDASSFFSSPKKNAATLYDQAFNEFSPTGLESQGDLSKAQKEKLKRVSEREDRLISTITEFEKEPSSVDMADLKLLVLEFSDGLAQLRLAQQRAKCVFPVKLNGLETLTPSFRTAAALRVADVLKLKTFLDLQQPDQSSAITNIAILLRLARDLRPRGDVHNQVCSCRLEEAAWKELVPQTLSSNGVTTADCDRMIAAIREHQLNSSIDPVLAAEQFDHIFWRQLLYQLENGEIDPEKVNREFEISRKPIMTLGAVLIPMLLDIQEFRLNSLALRRMIDDYKTEIPKEMLDKITADTALNEKFERVVAGLALTVGIDRMTELDYAIERRTLNRRYEQLKQVRQMSYPSRFANLERLNKYWTAGFPQVSPRVIGIFQQQWLNIVADASRRSDTQRRLAMASLAVKRWELLHGKRPATLEEAMKGINRTVPVDPYTGHPLKLNDHDGDLSGLGIISPNQASAKDVMRQ</sequence>
<dbReference type="PROSITE" id="PS50011">
    <property type="entry name" value="PROTEIN_KINASE_DOM"/>
    <property type="match status" value="1"/>
</dbReference>
<proteinExistence type="predicted"/>
<evidence type="ECO:0000256" key="4">
    <source>
        <dbReference type="ARBA" id="ARBA00022840"/>
    </source>
</evidence>
<dbReference type="OrthoDB" id="6111975at2"/>
<organism evidence="8 9">
    <name type="scientific">Thalassoglobus neptunius</name>
    <dbReference type="NCBI Taxonomy" id="1938619"/>
    <lineage>
        <taxon>Bacteria</taxon>
        <taxon>Pseudomonadati</taxon>
        <taxon>Planctomycetota</taxon>
        <taxon>Planctomycetia</taxon>
        <taxon>Planctomycetales</taxon>
        <taxon>Planctomycetaceae</taxon>
        <taxon>Thalassoglobus</taxon>
    </lineage>
</organism>
<evidence type="ECO:0000256" key="2">
    <source>
        <dbReference type="ARBA" id="ARBA00022741"/>
    </source>
</evidence>
<evidence type="ECO:0000256" key="1">
    <source>
        <dbReference type="ARBA" id="ARBA00022679"/>
    </source>
</evidence>
<keyword evidence="3 8" id="KW-0418">Kinase</keyword>
<name>A0A5C5UYI8_9PLAN</name>
<dbReference type="SUPFAM" id="SSF56112">
    <property type="entry name" value="Protein kinase-like (PK-like)"/>
    <property type="match status" value="1"/>
</dbReference>
<keyword evidence="4 5" id="KW-0067">ATP-binding</keyword>